<dbReference type="InterPro" id="IPR000847">
    <property type="entry name" value="LysR_HTH_N"/>
</dbReference>
<dbReference type="GO" id="GO:0043565">
    <property type="term" value="F:sequence-specific DNA binding"/>
    <property type="evidence" value="ECO:0007669"/>
    <property type="project" value="TreeGrafter"/>
</dbReference>
<dbReference type="EMBL" id="QEXV01000003">
    <property type="protein sequence ID" value="PWE17401.1"/>
    <property type="molecule type" value="Genomic_DNA"/>
</dbReference>
<evidence type="ECO:0000313" key="7">
    <source>
        <dbReference type="Proteomes" id="UP000245168"/>
    </source>
</evidence>
<organism evidence="6 7">
    <name type="scientific">Marinicauda salina</name>
    <dbReference type="NCBI Taxonomy" id="2135793"/>
    <lineage>
        <taxon>Bacteria</taxon>
        <taxon>Pseudomonadati</taxon>
        <taxon>Pseudomonadota</taxon>
        <taxon>Alphaproteobacteria</taxon>
        <taxon>Maricaulales</taxon>
        <taxon>Maricaulaceae</taxon>
        <taxon>Marinicauda</taxon>
    </lineage>
</organism>
<evidence type="ECO:0000313" key="6">
    <source>
        <dbReference type="EMBL" id="PWE17401.1"/>
    </source>
</evidence>
<dbReference type="InterPro" id="IPR036388">
    <property type="entry name" value="WH-like_DNA-bd_sf"/>
</dbReference>
<proteinExistence type="inferred from homology"/>
<evidence type="ECO:0000256" key="2">
    <source>
        <dbReference type="ARBA" id="ARBA00023015"/>
    </source>
</evidence>
<evidence type="ECO:0000256" key="4">
    <source>
        <dbReference type="ARBA" id="ARBA00023163"/>
    </source>
</evidence>
<gene>
    <name evidence="6" type="ORF">DDZ18_06875</name>
</gene>
<keyword evidence="2" id="KW-0805">Transcription regulation</keyword>
<dbReference type="PROSITE" id="PS50931">
    <property type="entry name" value="HTH_LYSR"/>
    <property type="match status" value="1"/>
</dbReference>
<evidence type="ECO:0000259" key="5">
    <source>
        <dbReference type="PROSITE" id="PS50931"/>
    </source>
</evidence>
<feature type="domain" description="HTH lysR-type" evidence="5">
    <location>
        <begin position="8"/>
        <end position="65"/>
    </location>
</feature>
<keyword evidence="7" id="KW-1185">Reference proteome</keyword>
<dbReference type="Gene3D" id="3.40.190.290">
    <property type="match status" value="1"/>
</dbReference>
<dbReference type="PANTHER" id="PTHR30537:SF3">
    <property type="entry name" value="TRANSCRIPTIONAL REGULATORY PROTEIN"/>
    <property type="match status" value="1"/>
</dbReference>
<comment type="similarity">
    <text evidence="1">Belongs to the LysR transcriptional regulatory family.</text>
</comment>
<dbReference type="SUPFAM" id="SSF53850">
    <property type="entry name" value="Periplasmic binding protein-like II"/>
    <property type="match status" value="1"/>
</dbReference>
<dbReference type="GO" id="GO:0003700">
    <property type="term" value="F:DNA-binding transcription factor activity"/>
    <property type="evidence" value="ECO:0007669"/>
    <property type="project" value="InterPro"/>
</dbReference>
<reference evidence="7" key="1">
    <citation type="submission" date="2018-05" db="EMBL/GenBank/DDBJ databases">
        <authorList>
            <person name="Liu B.-T."/>
        </authorList>
    </citation>
    <scope>NUCLEOTIDE SEQUENCE [LARGE SCALE GENOMIC DNA]</scope>
    <source>
        <strain evidence="7">WD6-1</strain>
    </source>
</reference>
<dbReference type="PANTHER" id="PTHR30537">
    <property type="entry name" value="HTH-TYPE TRANSCRIPTIONAL REGULATOR"/>
    <property type="match status" value="1"/>
</dbReference>
<dbReference type="InterPro" id="IPR005119">
    <property type="entry name" value="LysR_subst-bd"/>
</dbReference>
<dbReference type="InterPro" id="IPR058163">
    <property type="entry name" value="LysR-type_TF_proteobact-type"/>
</dbReference>
<accession>A0A2U2BTR8</accession>
<name>A0A2U2BTR8_9PROT</name>
<dbReference type="Pfam" id="PF00126">
    <property type="entry name" value="HTH_1"/>
    <property type="match status" value="1"/>
</dbReference>
<dbReference type="Pfam" id="PF03466">
    <property type="entry name" value="LysR_substrate"/>
    <property type="match status" value="1"/>
</dbReference>
<evidence type="ECO:0000256" key="1">
    <source>
        <dbReference type="ARBA" id="ARBA00009437"/>
    </source>
</evidence>
<dbReference type="Gene3D" id="1.10.10.10">
    <property type="entry name" value="Winged helix-like DNA-binding domain superfamily/Winged helix DNA-binding domain"/>
    <property type="match status" value="1"/>
</dbReference>
<dbReference type="RefSeq" id="WP_109252632.1">
    <property type="nucleotide sequence ID" value="NZ_QEXV01000003.1"/>
</dbReference>
<dbReference type="Proteomes" id="UP000245168">
    <property type="component" value="Unassembled WGS sequence"/>
</dbReference>
<dbReference type="SUPFAM" id="SSF46785">
    <property type="entry name" value="Winged helix' DNA-binding domain"/>
    <property type="match status" value="1"/>
</dbReference>
<keyword evidence="3" id="KW-0238">DNA-binding</keyword>
<keyword evidence="4" id="KW-0804">Transcription</keyword>
<evidence type="ECO:0000256" key="3">
    <source>
        <dbReference type="ARBA" id="ARBA00023125"/>
    </source>
</evidence>
<dbReference type="OrthoDB" id="7624726at2"/>
<dbReference type="AlphaFoldDB" id="A0A2U2BTR8"/>
<protein>
    <submittedName>
        <fullName evidence="6">LysR family transcriptional regulator</fullName>
    </submittedName>
</protein>
<dbReference type="GO" id="GO:0006351">
    <property type="term" value="P:DNA-templated transcription"/>
    <property type="evidence" value="ECO:0007669"/>
    <property type="project" value="TreeGrafter"/>
</dbReference>
<comment type="caution">
    <text evidence="6">The sequence shown here is derived from an EMBL/GenBank/DDBJ whole genome shotgun (WGS) entry which is preliminary data.</text>
</comment>
<sequence>MHGKAPLFDWDDLRVFHALVAAGSMSKAAQRLGVGQPTVSRRLEALETRIGARLVTRGAEGVELTDVGERIWTFVQTMQSSASDIERVAHQADKADAGKVRIAAPDGIAGFWLARHLAGFVEANPRIKLELMTRGQGDSAAEDDADIVLQLSETKRMSMVAHEIATLHYVPFTSRAYLDTYGPPSGLADILNHRLGDLVNYRRQQSHWPSEASAIKQMMKPSLTTDSSAALIEGVRCGALIAMLPTYASAVAPELIHLDLDLEVPITLWLVYHPDQRRVTRVRKTLDWLREIFDTSRYPWFRKDYVSPSDFAEIETIVIRGERPKPRLI</sequence>
<dbReference type="InterPro" id="IPR036390">
    <property type="entry name" value="WH_DNA-bd_sf"/>
</dbReference>
<dbReference type="PRINTS" id="PR00039">
    <property type="entry name" value="HTHLYSR"/>
</dbReference>